<comment type="caution">
    <text evidence="2">The sequence shown here is derived from an EMBL/GenBank/DDBJ whole genome shotgun (WGS) entry which is preliminary data.</text>
</comment>
<organism evidence="2 3">
    <name type="scientific">Portunus trituberculatus</name>
    <name type="common">Swimming crab</name>
    <name type="synonym">Neptunus trituberculatus</name>
    <dbReference type="NCBI Taxonomy" id="210409"/>
    <lineage>
        <taxon>Eukaryota</taxon>
        <taxon>Metazoa</taxon>
        <taxon>Ecdysozoa</taxon>
        <taxon>Arthropoda</taxon>
        <taxon>Crustacea</taxon>
        <taxon>Multicrustacea</taxon>
        <taxon>Malacostraca</taxon>
        <taxon>Eumalacostraca</taxon>
        <taxon>Eucarida</taxon>
        <taxon>Decapoda</taxon>
        <taxon>Pleocyemata</taxon>
        <taxon>Brachyura</taxon>
        <taxon>Eubrachyura</taxon>
        <taxon>Portunoidea</taxon>
        <taxon>Portunidae</taxon>
        <taxon>Portuninae</taxon>
        <taxon>Portunus</taxon>
    </lineage>
</organism>
<sequence>MAGPGAGRGCGGLGVVHRGYTHSLVPQLHLNKGNGMSGYAGHDGTRTTHRRN</sequence>
<feature type="region of interest" description="Disordered" evidence="1">
    <location>
        <begin position="30"/>
        <end position="52"/>
    </location>
</feature>
<evidence type="ECO:0000256" key="1">
    <source>
        <dbReference type="SAM" id="MobiDB-lite"/>
    </source>
</evidence>
<proteinExistence type="predicted"/>
<name>A0A5B7K8Y3_PORTR</name>
<evidence type="ECO:0000313" key="3">
    <source>
        <dbReference type="Proteomes" id="UP000324222"/>
    </source>
</evidence>
<dbReference type="Proteomes" id="UP000324222">
    <property type="component" value="Unassembled WGS sequence"/>
</dbReference>
<keyword evidence="3" id="KW-1185">Reference proteome</keyword>
<reference evidence="2 3" key="1">
    <citation type="submission" date="2019-05" db="EMBL/GenBank/DDBJ databases">
        <title>Another draft genome of Portunus trituberculatus and its Hox gene families provides insights of decapod evolution.</title>
        <authorList>
            <person name="Jeong J.-H."/>
            <person name="Song I."/>
            <person name="Kim S."/>
            <person name="Choi T."/>
            <person name="Kim D."/>
            <person name="Ryu S."/>
            <person name="Kim W."/>
        </authorList>
    </citation>
    <scope>NUCLEOTIDE SEQUENCE [LARGE SCALE GENOMIC DNA]</scope>
    <source>
        <tissue evidence="2">Muscle</tissue>
    </source>
</reference>
<gene>
    <name evidence="2" type="ORF">E2C01_098652</name>
</gene>
<evidence type="ECO:0000313" key="2">
    <source>
        <dbReference type="EMBL" id="MPD03037.1"/>
    </source>
</evidence>
<dbReference type="AlphaFoldDB" id="A0A5B7K8Y3"/>
<accession>A0A5B7K8Y3</accession>
<dbReference type="EMBL" id="VSRR010134319">
    <property type="protein sequence ID" value="MPD03037.1"/>
    <property type="molecule type" value="Genomic_DNA"/>
</dbReference>
<protein>
    <submittedName>
        <fullName evidence="2">Uncharacterized protein</fullName>
    </submittedName>
</protein>